<accession>A0A975GBU8</accession>
<dbReference type="SUPFAM" id="SSF54862">
    <property type="entry name" value="4Fe-4S ferredoxins"/>
    <property type="match status" value="1"/>
</dbReference>
<gene>
    <name evidence="3" type="ORF">GJV85_02105</name>
</gene>
<evidence type="ECO:0000259" key="2">
    <source>
        <dbReference type="PROSITE" id="PS50042"/>
    </source>
</evidence>
<evidence type="ECO:0000313" key="4">
    <source>
        <dbReference type="Proteomes" id="UP000671852"/>
    </source>
</evidence>
<dbReference type="InterPro" id="IPR018490">
    <property type="entry name" value="cNMP-bd_dom_sf"/>
</dbReference>
<feature type="transmembrane region" description="Helical" evidence="1">
    <location>
        <begin position="241"/>
        <end position="263"/>
    </location>
</feature>
<dbReference type="InterPro" id="IPR050397">
    <property type="entry name" value="Env_Response_Regulators"/>
</dbReference>
<dbReference type="InterPro" id="IPR018488">
    <property type="entry name" value="cNMP-bd_CS"/>
</dbReference>
<reference evidence="3" key="1">
    <citation type="submission" date="2019-11" db="EMBL/GenBank/DDBJ databases">
        <authorList>
            <person name="Kojima H."/>
        </authorList>
    </citation>
    <scope>NUCLEOTIDE SEQUENCE</scope>
    <source>
        <strain evidence="3">H1576</strain>
    </source>
</reference>
<dbReference type="CDD" id="cd00038">
    <property type="entry name" value="CAP_ED"/>
    <property type="match status" value="1"/>
</dbReference>
<dbReference type="Pfam" id="PF00027">
    <property type="entry name" value="cNMP_binding"/>
    <property type="match status" value="1"/>
</dbReference>
<dbReference type="AlphaFoldDB" id="A0A975GBU8"/>
<feature type="transmembrane region" description="Helical" evidence="1">
    <location>
        <begin position="310"/>
        <end position="332"/>
    </location>
</feature>
<feature type="domain" description="Cyclic nucleotide-binding" evidence="2">
    <location>
        <begin position="690"/>
        <end position="805"/>
    </location>
</feature>
<dbReference type="SUPFAM" id="SSF51206">
    <property type="entry name" value="cAMP-binding domain-like"/>
    <property type="match status" value="1"/>
</dbReference>
<feature type="transmembrane region" description="Helical" evidence="1">
    <location>
        <begin position="110"/>
        <end position="130"/>
    </location>
</feature>
<evidence type="ECO:0000256" key="1">
    <source>
        <dbReference type="SAM" id="Phobius"/>
    </source>
</evidence>
<reference evidence="3" key="2">
    <citation type="submission" date="2021-04" db="EMBL/GenBank/DDBJ databases">
        <title>Isolation and characterization of a novel species of the genus Sulfurimonas.</title>
        <authorList>
            <person name="Fukui M."/>
        </authorList>
    </citation>
    <scope>NUCLEOTIDE SEQUENCE</scope>
    <source>
        <strain evidence="3">H1576</strain>
    </source>
</reference>
<dbReference type="PROSITE" id="PS50042">
    <property type="entry name" value="CNMP_BINDING_3"/>
    <property type="match status" value="1"/>
</dbReference>
<keyword evidence="1" id="KW-1133">Transmembrane helix</keyword>
<organism evidence="3 4">
    <name type="scientific">Sulfurimonas aquatica</name>
    <dbReference type="NCBI Taxonomy" id="2672570"/>
    <lineage>
        <taxon>Bacteria</taxon>
        <taxon>Pseudomonadati</taxon>
        <taxon>Campylobacterota</taxon>
        <taxon>Epsilonproteobacteria</taxon>
        <taxon>Campylobacterales</taxon>
        <taxon>Sulfurimonadaceae</taxon>
        <taxon>Sulfurimonas</taxon>
    </lineage>
</organism>
<name>A0A975GBU8_9BACT</name>
<dbReference type="EMBL" id="CP046072">
    <property type="protein sequence ID" value="QSZ40955.1"/>
    <property type="molecule type" value="Genomic_DNA"/>
</dbReference>
<dbReference type="InterPro" id="IPR000595">
    <property type="entry name" value="cNMP-bd_dom"/>
</dbReference>
<protein>
    <submittedName>
        <fullName evidence="3">Cyclic nucleotide-binding domain-containing protein</fullName>
    </submittedName>
</protein>
<dbReference type="SMART" id="SM00100">
    <property type="entry name" value="cNMP"/>
    <property type="match status" value="1"/>
</dbReference>
<keyword evidence="1" id="KW-0812">Transmembrane</keyword>
<evidence type="ECO:0000313" key="3">
    <source>
        <dbReference type="EMBL" id="QSZ40955.1"/>
    </source>
</evidence>
<keyword evidence="4" id="KW-1185">Reference proteome</keyword>
<proteinExistence type="predicted"/>
<dbReference type="Proteomes" id="UP000671852">
    <property type="component" value="Chromosome"/>
</dbReference>
<feature type="transmembrane region" description="Helical" evidence="1">
    <location>
        <begin position="85"/>
        <end position="104"/>
    </location>
</feature>
<sequence>MHKIFYSSIKVISVIGFVSIIPMLFFIDKSVSLVWTAIIPLLPLIILLFGFSNFRNICPLAFFSKVSQNLNWIQKRKVPQWFEENFYFLQYFLLFLALTLRLTILNFDSTWLALFFIFVILSAFFTNLVYTGKSWCNFFCPVGVVERIYTISNAKNYLVNSKCSTCTGCKLHCPDIDMETNYWREGANTQKKFVFYSFTGLILGFYFYFYLQSGSFAYYFSGDWSYNELSPLSPGFFFAPYIPTFLAAPLTLALFALVSYFIFSSIETYLWKKKIFKNADYQTVSHRVKTVASFMAFNAFYAFAGAPTYMQYPITYAIFYFLIVASSSMILYKEIFREESFFIQERFALKILSTWTSEKPIAVNLKEIYYTYITKNRDNKDRLNTYKESVKDLLKEGILNEGSMIILEKLREQIGISAKDHLSVMRSIKLQNGELFDNSVEKSSERIYQQESYKQVIKNALDEHIELEDEYIKSLQKQFCISDKIHKNIMDSLLNSNEKFLSEVLSLLGELSALLHIENSIYNDSSREIAFLKYIIKNEFNLLAKDLFSLLFVIYKDHKGMIKTLANISKGKQVDDSFILNADSLNFMDRDIAEKILSLKKAIDKRDKNPIEHNNQLLVVKLLTHQSLEIATAALLATTLYPKTLIEDINLDRFKESSNNDVITLVDKIINNTNELTTYERMMYLNGVSLFQNIKYQDLKLLGKATQIQSFSTNEYILEQGKVGDTLYILIKGKAVAEVDSIETVTLGERDYFGEIALLGDTKRTASVRAIEPTTAITISKKEFKQLLFQNPEVSTKVMKEMIKKLIEMKEHTLADKS</sequence>
<dbReference type="KEGG" id="saqt:GJV85_02105"/>
<dbReference type="PANTHER" id="PTHR24567:SF26">
    <property type="entry name" value="REGULATORY PROTEIN YEIL"/>
    <property type="match status" value="1"/>
</dbReference>
<keyword evidence="1" id="KW-0472">Membrane</keyword>
<dbReference type="PANTHER" id="PTHR24567">
    <property type="entry name" value="CRP FAMILY TRANSCRIPTIONAL REGULATORY PROTEIN"/>
    <property type="match status" value="1"/>
</dbReference>
<dbReference type="RefSeq" id="WP_207562229.1">
    <property type="nucleotide sequence ID" value="NZ_CP046072.1"/>
</dbReference>
<feature type="transmembrane region" description="Helical" evidence="1">
    <location>
        <begin position="193"/>
        <end position="221"/>
    </location>
</feature>
<dbReference type="PROSITE" id="PS00889">
    <property type="entry name" value="CNMP_BINDING_2"/>
    <property type="match status" value="1"/>
</dbReference>
<dbReference type="InterPro" id="IPR014710">
    <property type="entry name" value="RmlC-like_jellyroll"/>
</dbReference>
<feature type="transmembrane region" description="Helical" evidence="1">
    <location>
        <begin position="7"/>
        <end position="27"/>
    </location>
</feature>
<dbReference type="Gene3D" id="2.60.120.10">
    <property type="entry name" value="Jelly Rolls"/>
    <property type="match status" value="1"/>
</dbReference>
<dbReference type="GO" id="GO:0003700">
    <property type="term" value="F:DNA-binding transcription factor activity"/>
    <property type="evidence" value="ECO:0007669"/>
    <property type="project" value="TreeGrafter"/>
</dbReference>
<dbReference type="GO" id="GO:0005829">
    <property type="term" value="C:cytosol"/>
    <property type="evidence" value="ECO:0007669"/>
    <property type="project" value="TreeGrafter"/>
</dbReference>
<feature type="transmembrane region" description="Helical" evidence="1">
    <location>
        <begin position="33"/>
        <end position="51"/>
    </location>
</feature>